<evidence type="ECO:0000256" key="9">
    <source>
        <dbReference type="SAM" id="SignalP"/>
    </source>
</evidence>
<evidence type="ECO:0000256" key="3">
    <source>
        <dbReference type="ARBA" id="ARBA00014028"/>
    </source>
</evidence>
<dbReference type="RefSeq" id="WP_157736290.1">
    <property type="nucleotide sequence ID" value="NZ_CP018632.1"/>
</dbReference>
<dbReference type="PROSITE" id="PS51257">
    <property type="entry name" value="PROKAR_LIPOPROTEIN"/>
    <property type="match status" value="1"/>
</dbReference>
<evidence type="ECO:0000313" key="11">
    <source>
        <dbReference type="Proteomes" id="UP000250079"/>
    </source>
</evidence>
<dbReference type="Proteomes" id="UP000250079">
    <property type="component" value="Chromosome"/>
</dbReference>
<name>A0A2Z2NYH7_9GAMM</name>
<keyword evidence="4" id="KW-1003">Cell membrane</keyword>
<evidence type="ECO:0000256" key="6">
    <source>
        <dbReference type="ARBA" id="ARBA00023136"/>
    </source>
</evidence>
<feature type="signal peptide" evidence="9">
    <location>
        <begin position="1"/>
        <end position="19"/>
    </location>
</feature>
<gene>
    <name evidence="10" type="ORF">IMCC3135_27200</name>
</gene>
<comment type="similarity">
    <text evidence="2">Belongs to the CsgG family.</text>
</comment>
<keyword evidence="7" id="KW-0564">Palmitate</keyword>
<evidence type="ECO:0000256" key="7">
    <source>
        <dbReference type="ARBA" id="ARBA00023139"/>
    </source>
</evidence>
<dbReference type="PANTHER" id="PTHR41164:SF1">
    <property type="entry name" value="CURLI PRODUCTION ASSEMBLY_TRANSPORT COMPONENT CSGG"/>
    <property type="match status" value="1"/>
</dbReference>
<dbReference type="InterPro" id="IPR005534">
    <property type="entry name" value="Curli_assmbl/transp-comp_CsgG"/>
</dbReference>
<sequence>MYGLLKVLLLLLPITFSLAGCLESMVKPEATVDTGLETQLPPYNGPRAKVAVTDFDWNIGSNRTTIGIGGTDISFASSEYAGISDGLKDMLTTALVQSKRYRVLERQNIDSVKSEIGLQEDGFTDATGVKRGAVKGADIAVIASVTGFDPGTSGTSGKVSGLLGKRASALMGAVSGGYSKSTMAMDIRIVDAATTEVLAATRVEGIAKDVNVGAALGALTGAGNLSGALGGYAKTPMEKAIRSCIYEATKYIVENTPSEYMIH</sequence>
<keyword evidence="5 9" id="KW-0732">Signal</keyword>
<protein>
    <recommendedName>
        <fullName evidence="3">Curli production assembly/transport component CsgG</fullName>
    </recommendedName>
</protein>
<keyword evidence="6" id="KW-0472">Membrane</keyword>
<evidence type="ECO:0000313" key="10">
    <source>
        <dbReference type="EMBL" id="ASJ75495.1"/>
    </source>
</evidence>
<dbReference type="EMBL" id="CP018632">
    <property type="protein sequence ID" value="ASJ75495.1"/>
    <property type="molecule type" value="Genomic_DNA"/>
</dbReference>
<comment type="function">
    <text evidence="1">May be involved in the biogenesis of curli organelles.</text>
</comment>
<dbReference type="Gene3D" id="3.40.50.10610">
    <property type="entry name" value="ABC-type transport auxiliary lipoprotein component"/>
    <property type="match status" value="1"/>
</dbReference>
<dbReference type="Pfam" id="PF03783">
    <property type="entry name" value="CsgG"/>
    <property type="match status" value="1"/>
</dbReference>
<keyword evidence="8" id="KW-0449">Lipoprotein</keyword>
<dbReference type="OrthoDB" id="6315002at2"/>
<dbReference type="AlphaFoldDB" id="A0A2Z2NYH7"/>
<evidence type="ECO:0000256" key="5">
    <source>
        <dbReference type="ARBA" id="ARBA00022729"/>
    </source>
</evidence>
<evidence type="ECO:0000256" key="2">
    <source>
        <dbReference type="ARBA" id="ARBA00008899"/>
    </source>
</evidence>
<accession>A0A2Z2NYH7</accession>
<evidence type="ECO:0000256" key="1">
    <source>
        <dbReference type="ARBA" id="ARBA00003989"/>
    </source>
</evidence>
<dbReference type="GO" id="GO:0030288">
    <property type="term" value="C:outer membrane-bounded periplasmic space"/>
    <property type="evidence" value="ECO:0007669"/>
    <property type="project" value="InterPro"/>
</dbReference>
<dbReference type="KEGG" id="gai:IMCC3135_27200"/>
<dbReference type="PANTHER" id="PTHR41164">
    <property type="entry name" value="CURLI PRODUCTION ASSEMBLY/TRANSPORT COMPONENT CSGG"/>
    <property type="match status" value="1"/>
</dbReference>
<evidence type="ECO:0000256" key="8">
    <source>
        <dbReference type="ARBA" id="ARBA00023288"/>
    </source>
</evidence>
<reference evidence="10 11" key="1">
    <citation type="submission" date="2016-12" db="EMBL/GenBank/DDBJ databases">
        <authorList>
            <person name="Song W.-J."/>
            <person name="Kurnit D.M."/>
        </authorList>
    </citation>
    <scope>NUCLEOTIDE SEQUENCE [LARGE SCALE GENOMIC DNA]</scope>
    <source>
        <strain evidence="10 11">IMCC3135</strain>
    </source>
</reference>
<proteinExistence type="inferred from homology"/>
<organism evidence="10 11">
    <name type="scientific">Granulosicoccus antarcticus IMCC3135</name>
    <dbReference type="NCBI Taxonomy" id="1192854"/>
    <lineage>
        <taxon>Bacteria</taxon>
        <taxon>Pseudomonadati</taxon>
        <taxon>Pseudomonadota</taxon>
        <taxon>Gammaproteobacteria</taxon>
        <taxon>Chromatiales</taxon>
        <taxon>Granulosicoccaceae</taxon>
        <taxon>Granulosicoccus</taxon>
    </lineage>
</organism>
<feature type="chain" id="PRO_5016247116" description="Curli production assembly/transport component CsgG" evidence="9">
    <location>
        <begin position="20"/>
        <end position="263"/>
    </location>
</feature>
<evidence type="ECO:0000256" key="4">
    <source>
        <dbReference type="ARBA" id="ARBA00022475"/>
    </source>
</evidence>
<keyword evidence="11" id="KW-1185">Reference proteome</keyword>